<proteinExistence type="predicted"/>
<dbReference type="Proteomes" id="UP000494117">
    <property type="component" value="Unassembled WGS sequence"/>
</dbReference>
<evidence type="ECO:0000313" key="1">
    <source>
        <dbReference type="EMBL" id="CAB3888968.1"/>
    </source>
</evidence>
<reference evidence="1 2" key="1">
    <citation type="submission" date="2020-04" db="EMBL/GenBank/DDBJ databases">
        <authorList>
            <person name="De Canck E."/>
        </authorList>
    </citation>
    <scope>NUCLEOTIDE SEQUENCE [LARGE SCALE GENOMIC DNA]</scope>
    <source>
        <strain evidence="1 2">LMG 26858</strain>
    </source>
</reference>
<evidence type="ECO:0000313" key="2">
    <source>
        <dbReference type="Proteomes" id="UP000494117"/>
    </source>
</evidence>
<accession>A0A6S7DD49</accession>
<sequence>MWHADFYAKLEKDIARQDEEMTKVSFLNGNFTTITTLDGNPIPIVGDVKSSYSGPP</sequence>
<gene>
    <name evidence="1" type="ORF">LMG26858_03626</name>
</gene>
<name>A0A6S7DD49_9BURK</name>
<dbReference type="AlphaFoldDB" id="A0A6S7DD49"/>
<protein>
    <submittedName>
        <fullName evidence="1">Uncharacterized protein</fullName>
    </submittedName>
</protein>
<dbReference type="EMBL" id="CADILG010000028">
    <property type="protein sequence ID" value="CAB3888968.1"/>
    <property type="molecule type" value="Genomic_DNA"/>
</dbReference>
<organism evidence="1 2">
    <name type="scientific">Achromobacter anxifer</name>
    <dbReference type="NCBI Taxonomy" id="1287737"/>
    <lineage>
        <taxon>Bacteria</taxon>
        <taxon>Pseudomonadati</taxon>
        <taxon>Pseudomonadota</taxon>
        <taxon>Betaproteobacteria</taxon>
        <taxon>Burkholderiales</taxon>
        <taxon>Alcaligenaceae</taxon>
        <taxon>Achromobacter</taxon>
    </lineage>
</organism>
<keyword evidence="2" id="KW-1185">Reference proteome</keyword>